<protein>
    <submittedName>
        <fullName evidence="1">Uncharacterized protein</fullName>
    </submittedName>
</protein>
<gene>
    <name evidence="1" type="ORF">IKC_06361</name>
</gene>
<sequence length="94" mass="11437">MNTLEQIVFVESYVHVKMALEDLEYMKKETRINDLETTIAKLDERFAMTIHDEDQIKLVQELLGLKEQWFEVAKNIFKLQERFKNKEYRQELLK</sequence>
<accession>A0A9W5RCY0</accession>
<dbReference type="EMBL" id="AHFK01000001">
    <property type="protein sequence ID" value="EOQ22597.1"/>
    <property type="molecule type" value="Genomic_DNA"/>
</dbReference>
<evidence type="ECO:0000313" key="2">
    <source>
        <dbReference type="Proteomes" id="UP000014028"/>
    </source>
</evidence>
<proteinExistence type="predicted"/>
<organism evidence="1 2">
    <name type="scientific">Bacillus cereus VD184</name>
    <dbReference type="NCBI Taxonomy" id="1053242"/>
    <lineage>
        <taxon>Bacteria</taxon>
        <taxon>Bacillati</taxon>
        <taxon>Bacillota</taxon>
        <taxon>Bacilli</taxon>
        <taxon>Bacillales</taxon>
        <taxon>Bacillaceae</taxon>
        <taxon>Bacillus</taxon>
        <taxon>Bacillus cereus group</taxon>
    </lineage>
</organism>
<evidence type="ECO:0000313" key="1">
    <source>
        <dbReference type="EMBL" id="EOQ22597.1"/>
    </source>
</evidence>
<dbReference type="AlphaFoldDB" id="A0A9W5RCY0"/>
<dbReference type="Proteomes" id="UP000014028">
    <property type="component" value="Unassembled WGS sequence"/>
</dbReference>
<reference evidence="1 2" key="1">
    <citation type="submission" date="2012-12" db="EMBL/GenBank/DDBJ databases">
        <title>The Genome Sequence of Bacillus cereus VD184.</title>
        <authorList>
            <consortium name="The Broad Institute Genome Sequencing Platform"/>
            <consortium name="The Broad Institute Genome Sequencing Center for Infectious Disease"/>
            <person name="Feldgarden M."/>
            <person name="Van der Auwera G.A."/>
            <person name="Mahillon J."/>
            <person name="Duprez V."/>
            <person name="Timmery S."/>
            <person name="Mattelet C."/>
            <person name="Dierick K."/>
            <person name="Sun M."/>
            <person name="Yu Z."/>
            <person name="Zhu L."/>
            <person name="Hu X."/>
            <person name="Shank E.B."/>
            <person name="Swiecicka I."/>
            <person name="Hansen B.M."/>
            <person name="Andrup L."/>
            <person name="Walker B."/>
            <person name="Young S.K."/>
            <person name="Zeng Q."/>
            <person name="Gargeya S."/>
            <person name="Fitzgerald M."/>
            <person name="Haas B."/>
            <person name="Abouelleil A."/>
            <person name="Alvarado L."/>
            <person name="Arachchi H.M."/>
            <person name="Berlin A.M."/>
            <person name="Chapman S.B."/>
            <person name="Dewar J."/>
            <person name="Goldberg J."/>
            <person name="Griggs A."/>
            <person name="Gujja S."/>
            <person name="Hansen M."/>
            <person name="Howarth C."/>
            <person name="Imamovic A."/>
            <person name="Larimer J."/>
            <person name="McCowan C."/>
            <person name="Murphy C."/>
            <person name="Neiman D."/>
            <person name="Pearson M."/>
            <person name="Priest M."/>
            <person name="Roberts A."/>
            <person name="Saif S."/>
            <person name="Shea T."/>
            <person name="Sisk P."/>
            <person name="Sykes S."/>
            <person name="Wortman J."/>
            <person name="Nusbaum C."/>
            <person name="Birren B."/>
        </authorList>
    </citation>
    <scope>NUCLEOTIDE SEQUENCE [LARGE SCALE GENOMIC DNA]</scope>
    <source>
        <strain evidence="1 2">VD184</strain>
    </source>
</reference>
<dbReference type="RefSeq" id="WP_016121482.1">
    <property type="nucleotide sequence ID" value="NZ_KB976817.1"/>
</dbReference>
<comment type="caution">
    <text evidence="1">The sequence shown here is derived from an EMBL/GenBank/DDBJ whole genome shotgun (WGS) entry which is preliminary data.</text>
</comment>
<name>A0A9W5RCY0_BACCE</name>